<keyword evidence="7" id="KW-0227">DNA damage</keyword>
<feature type="domain" description="ATP-dependent DNA ligase family profile" evidence="14">
    <location>
        <begin position="308"/>
        <end position="438"/>
    </location>
</feature>
<evidence type="ECO:0000256" key="5">
    <source>
        <dbReference type="ARBA" id="ARBA00022723"/>
    </source>
</evidence>
<keyword evidence="2 15" id="KW-0436">Ligase</keyword>
<dbReference type="SUPFAM" id="SSF50249">
    <property type="entry name" value="Nucleic acid-binding proteins"/>
    <property type="match status" value="1"/>
</dbReference>
<dbReference type="Gene3D" id="1.10.3260.10">
    <property type="entry name" value="DNA ligase, ATP-dependent, N-terminal domain"/>
    <property type="match status" value="1"/>
</dbReference>
<dbReference type="EMBL" id="VDUZ01000074">
    <property type="protein sequence ID" value="TXL69693.1"/>
    <property type="molecule type" value="Genomic_DNA"/>
</dbReference>
<evidence type="ECO:0000256" key="8">
    <source>
        <dbReference type="ARBA" id="ARBA00022840"/>
    </source>
</evidence>
<dbReference type="InterPro" id="IPR016059">
    <property type="entry name" value="DNA_ligase_ATP-dep_CS"/>
</dbReference>
<keyword evidence="10" id="KW-0233">DNA recombination</keyword>
<evidence type="ECO:0000313" key="16">
    <source>
        <dbReference type="Proteomes" id="UP000321638"/>
    </source>
</evidence>
<dbReference type="InterPro" id="IPR012340">
    <property type="entry name" value="NA-bd_OB-fold"/>
</dbReference>
<dbReference type="Pfam" id="PF04675">
    <property type="entry name" value="DNA_ligase_A_N"/>
    <property type="match status" value="1"/>
</dbReference>
<dbReference type="GO" id="GO:0003910">
    <property type="term" value="F:DNA ligase (ATP) activity"/>
    <property type="evidence" value="ECO:0007669"/>
    <property type="project" value="UniProtKB-EC"/>
</dbReference>
<dbReference type="RefSeq" id="WP_147852198.1">
    <property type="nucleotide sequence ID" value="NZ_VDUZ01000074.1"/>
</dbReference>
<dbReference type="PROSITE" id="PS00697">
    <property type="entry name" value="DNA_LIGASE_A1"/>
    <property type="match status" value="1"/>
</dbReference>
<dbReference type="Gene3D" id="2.40.50.140">
    <property type="entry name" value="Nucleic acid-binding proteins"/>
    <property type="match status" value="1"/>
</dbReference>
<keyword evidence="16" id="KW-1185">Reference proteome</keyword>
<comment type="catalytic activity">
    <reaction evidence="13">
        <text>ATP + (deoxyribonucleotide)n-3'-hydroxyl + 5'-phospho-(deoxyribonucleotide)m = (deoxyribonucleotide)n+m + AMP + diphosphate.</text>
        <dbReference type="EC" id="6.5.1.1"/>
    </reaction>
</comment>
<dbReference type="GO" id="GO:0006260">
    <property type="term" value="P:DNA replication"/>
    <property type="evidence" value="ECO:0007669"/>
    <property type="project" value="UniProtKB-KW"/>
</dbReference>
<dbReference type="GO" id="GO:0006310">
    <property type="term" value="P:DNA recombination"/>
    <property type="evidence" value="ECO:0007669"/>
    <property type="project" value="UniProtKB-KW"/>
</dbReference>
<keyword evidence="9" id="KW-0460">Magnesium</keyword>
<dbReference type="NCBIfam" id="TIGR04120">
    <property type="entry name" value="DNA_lig_bact"/>
    <property type="match status" value="1"/>
</dbReference>
<keyword evidence="4" id="KW-0235">DNA replication</keyword>
<evidence type="ECO:0000256" key="3">
    <source>
        <dbReference type="ARBA" id="ARBA00022618"/>
    </source>
</evidence>
<keyword evidence="3" id="KW-0132">Cell division</keyword>
<organism evidence="15 16">
    <name type="scientific">Vineibacter terrae</name>
    <dbReference type="NCBI Taxonomy" id="2586908"/>
    <lineage>
        <taxon>Bacteria</taxon>
        <taxon>Pseudomonadati</taxon>
        <taxon>Pseudomonadota</taxon>
        <taxon>Alphaproteobacteria</taxon>
        <taxon>Hyphomicrobiales</taxon>
        <taxon>Vineibacter</taxon>
    </lineage>
</organism>
<evidence type="ECO:0000256" key="11">
    <source>
        <dbReference type="ARBA" id="ARBA00023204"/>
    </source>
</evidence>
<evidence type="ECO:0000256" key="13">
    <source>
        <dbReference type="ARBA" id="ARBA00034003"/>
    </source>
</evidence>
<dbReference type="InterPro" id="IPR050191">
    <property type="entry name" value="ATP-dep_DNA_ligase"/>
</dbReference>
<dbReference type="PANTHER" id="PTHR45674">
    <property type="entry name" value="DNA LIGASE 1/3 FAMILY MEMBER"/>
    <property type="match status" value="1"/>
</dbReference>
<accession>A0A5C8P938</accession>
<dbReference type="OrthoDB" id="9767858at2"/>
<dbReference type="Pfam" id="PF04679">
    <property type="entry name" value="DNA_ligase_A_C"/>
    <property type="match status" value="1"/>
</dbReference>
<keyword evidence="8" id="KW-0067">ATP-binding</keyword>
<dbReference type="CDD" id="cd07897">
    <property type="entry name" value="Adenylation_DNA_ligase_Bac1"/>
    <property type="match status" value="1"/>
</dbReference>
<keyword evidence="12" id="KW-0131">Cell cycle</keyword>
<dbReference type="PANTHER" id="PTHR45674:SF13">
    <property type="entry name" value="DNA LIGASE-RELATED"/>
    <property type="match status" value="1"/>
</dbReference>
<dbReference type="GO" id="GO:0006281">
    <property type="term" value="P:DNA repair"/>
    <property type="evidence" value="ECO:0007669"/>
    <property type="project" value="UniProtKB-KW"/>
</dbReference>
<dbReference type="InterPro" id="IPR012309">
    <property type="entry name" value="DNA_ligase_ATP-dep_C"/>
</dbReference>
<comment type="caution">
    <text evidence="15">The sequence shown here is derived from an EMBL/GenBank/DDBJ whole genome shotgun (WGS) entry which is preliminary data.</text>
</comment>
<dbReference type="InterPro" id="IPR012310">
    <property type="entry name" value="DNA_ligase_ATP-dep_cent"/>
</dbReference>
<dbReference type="GO" id="GO:0046872">
    <property type="term" value="F:metal ion binding"/>
    <property type="evidence" value="ECO:0007669"/>
    <property type="project" value="UniProtKB-KW"/>
</dbReference>
<dbReference type="GO" id="GO:0051301">
    <property type="term" value="P:cell division"/>
    <property type="evidence" value="ECO:0007669"/>
    <property type="project" value="UniProtKB-KW"/>
</dbReference>
<evidence type="ECO:0000256" key="9">
    <source>
        <dbReference type="ARBA" id="ARBA00022842"/>
    </source>
</evidence>
<evidence type="ECO:0000256" key="4">
    <source>
        <dbReference type="ARBA" id="ARBA00022705"/>
    </source>
</evidence>
<keyword evidence="5" id="KW-0479">Metal-binding</keyword>
<proteinExistence type="predicted"/>
<gene>
    <name evidence="15" type="ORF">FHP25_37810</name>
</gene>
<dbReference type="GO" id="GO:0003677">
    <property type="term" value="F:DNA binding"/>
    <property type="evidence" value="ECO:0007669"/>
    <property type="project" value="InterPro"/>
</dbReference>
<dbReference type="InterPro" id="IPR026333">
    <property type="entry name" value="ATP_dep_DNA_lig_pp_1105_fam"/>
</dbReference>
<dbReference type="CDD" id="cd07972">
    <property type="entry name" value="OBF_DNA_ligase_Arch_LigB"/>
    <property type="match status" value="1"/>
</dbReference>
<evidence type="ECO:0000256" key="6">
    <source>
        <dbReference type="ARBA" id="ARBA00022741"/>
    </source>
</evidence>
<dbReference type="SUPFAM" id="SSF56091">
    <property type="entry name" value="DNA ligase/mRNA capping enzyme, catalytic domain"/>
    <property type="match status" value="1"/>
</dbReference>
<evidence type="ECO:0000313" key="15">
    <source>
        <dbReference type="EMBL" id="TXL69693.1"/>
    </source>
</evidence>
<dbReference type="EC" id="6.5.1.1" evidence="1"/>
<evidence type="ECO:0000256" key="12">
    <source>
        <dbReference type="ARBA" id="ARBA00023306"/>
    </source>
</evidence>
<reference evidence="15 16" key="1">
    <citation type="submission" date="2019-06" db="EMBL/GenBank/DDBJ databases">
        <title>New taxonomy in bacterial strain CC-CFT640, isolated from vineyard.</title>
        <authorList>
            <person name="Lin S.-Y."/>
            <person name="Tsai C.-F."/>
            <person name="Young C.-C."/>
        </authorList>
    </citation>
    <scope>NUCLEOTIDE SEQUENCE [LARGE SCALE GENOMIC DNA]</scope>
    <source>
        <strain evidence="15 16">CC-CFT640</strain>
    </source>
</reference>
<dbReference type="NCBIfam" id="NF006701">
    <property type="entry name" value="PRK09247.1"/>
    <property type="match status" value="1"/>
</dbReference>
<evidence type="ECO:0000256" key="7">
    <source>
        <dbReference type="ARBA" id="ARBA00022763"/>
    </source>
</evidence>
<dbReference type="AlphaFoldDB" id="A0A5C8P938"/>
<evidence type="ECO:0000256" key="10">
    <source>
        <dbReference type="ARBA" id="ARBA00023172"/>
    </source>
</evidence>
<protein>
    <recommendedName>
        <fullName evidence="1">DNA ligase (ATP)</fullName>
        <ecNumber evidence="1">6.5.1.1</ecNumber>
    </recommendedName>
</protein>
<sequence>MQRFAELLDSLAFQPARNGKLRLMTAYMRSAPDPDRGYALAALTGALDLPNAKPALLREFGVQRLGETLFVLSYDYVGDLAETLALIWEPADQAGVGHNRPPPSLAEVVETLRQASKRETPQLLERWLDGLDATGRWALLKLLTGALRVGVSARLAKQAIADLGQRDIAAVEEVWHTLEPPYQALFDWLEDRAPRPDPGAAPVFRPVMLATALEDADIGGLDPAAYRAEWKWDGIRVQLVAGPGHRRIFSRAADEATSAFPDIVEAMDFSAVLDGELLVAHRADDGALQVAPFNDLQQRLNRKQTTAKLMQDHPAHVRLYDALLIDGEDLRALPFDERRARLEAWHAARPRPRLDLSPMVPFTSWDELARLRTGTREASIEGLMLKRGDSPYVAGRPKGPWFKWKRAALTVECVLMYAQRGHGKRSSFYSDYTFGCWRRSDGGTPELVPVGKAYFGFTDEELMKLDKWVRDHTTSRFGPVREVAPGLVLEIAFDSVHRSSRHKSGVAMRFPRVHRIRWDKPAAEADALATLERMIAG</sequence>
<dbReference type="InterPro" id="IPR012308">
    <property type="entry name" value="DNA_ligase_ATP-dep_N"/>
</dbReference>
<dbReference type="GO" id="GO:0005524">
    <property type="term" value="F:ATP binding"/>
    <property type="evidence" value="ECO:0007669"/>
    <property type="project" value="UniProtKB-KW"/>
</dbReference>
<evidence type="ECO:0000256" key="1">
    <source>
        <dbReference type="ARBA" id="ARBA00012727"/>
    </source>
</evidence>
<evidence type="ECO:0000259" key="14">
    <source>
        <dbReference type="PROSITE" id="PS50160"/>
    </source>
</evidence>
<keyword evidence="6" id="KW-0547">Nucleotide-binding</keyword>
<dbReference type="Proteomes" id="UP000321638">
    <property type="component" value="Unassembled WGS sequence"/>
</dbReference>
<keyword evidence="11" id="KW-0234">DNA repair</keyword>
<dbReference type="PROSITE" id="PS50160">
    <property type="entry name" value="DNA_LIGASE_A3"/>
    <property type="match status" value="1"/>
</dbReference>
<evidence type="ECO:0000256" key="2">
    <source>
        <dbReference type="ARBA" id="ARBA00022598"/>
    </source>
</evidence>
<name>A0A5C8P938_9HYPH</name>
<dbReference type="Pfam" id="PF01068">
    <property type="entry name" value="DNA_ligase_A_M"/>
    <property type="match status" value="1"/>
</dbReference>
<dbReference type="InterPro" id="IPR036599">
    <property type="entry name" value="DNA_ligase_N_sf"/>
</dbReference>
<dbReference type="Gene3D" id="3.30.470.30">
    <property type="entry name" value="DNA ligase/mRNA capping enzyme"/>
    <property type="match status" value="1"/>
</dbReference>